<evidence type="ECO:0000313" key="10">
    <source>
        <dbReference type="EMBL" id="OGZ62285.1"/>
    </source>
</evidence>
<sequence>MIFKYKAKNENGEIQEGTMDVRDQIELARRLRAEGFFVIDTQVVAGGEKKSQLKNFTQFDTKQIIEKIRGVSLEEKMMFSRNLAVMIESGIALTRSLKVLQKQTQSPTFKSAVNKISEDITKGITFSDAIAQYPKIFNELYVNMVKVGEATGNMDETLNLLANQLEKEHELRSKVKGALTYPIIILIAMSGVGILMMVTVIPQLQKVFTDLGIELPVTTKFILLLSNFMQKFWWILLSSIPVFIVGIKKFLGTQNGKKFFSWVFLHLPIFKGLTLKINNARFARNISSLISGGVPIIEALNITSNTLSNYFYKKSLADSSKEVKKGVSLHEVLGFHYKFYTPLLLEMVEVGEESGKLSELLAKVAEFYEGEVSDAADNMSSIIEPVLMIFIGATVGFFAISVMQPIYGMLGQL</sequence>
<evidence type="ECO:0000256" key="5">
    <source>
        <dbReference type="ARBA" id="ARBA00022692"/>
    </source>
</evidence>
<comment type="similarity">
    <text evidence="2">Belongs to the GSP F family.</text>
</comment>
<dbReference type="InterPro" id="IPR018076">
    <property type="entry name" value="T2SS_GspF_dom"/>
</dbReference>
<dbReference type="Pfam" id="PF00482">
    <property type="entry name" value="T2SSF"/>
    <property type="match status" value="2"/>
</dbReference>
<evidence type="ECO:0000256" key="8">
    <source>
        <dbReference type="SAM" id="Phobius"/>
    </source>
</evidence>
<keyword evidence="6 8" id="KW-1133">Transmembrane helix</keyword>
<proteinExistence type="inferred from homology"/>
<evidence type="ECO:0000313" key="11">
    <source>
        <dbReference type="Proteomes" id="UP000176770"/>
    </source>
</evidence>
<reference evidence="10 11" key="1">
    <citation type="journal article" date="2016" name="Nat. Commun.">
        <title>Thousands of microbial genomes shed light on interconnected biogeochemical processes in an aquifer system.</title>
        <authorList>
            <person name="Anantharaman K."/>
            <person name="Brown C.T."/>
            <person name="Hug L.A."/>
            <person name="Sharon I."/>
            <person name="Castelle C.J."/>
            <person name="Probst A.J."/>
            <person name="Thomas B.C."/>
            <person name="Singh A."/>
            <person name="Wilkins M.J."/>
            <person name="Karaoz U."/>
            <person name="Brodie E.L."/>
            <person name="Williams K.H."/>
            <person name="Hubbard S.S."/>
            <person name="Banfield J.F."/>
        </authorList>
    </citation>
    <scope>NUCLEOTIDE SEQUENCE [LARGE SCALE GENOMIC DNA]</scope>
</reference>
<dbReference type="FunFam" id="1.20.81.30:FF:000001">
    <property type="entry name" value="Type II secretion system protein F"/>
    <property type="match status" value="1"/>
</dbReference>
<organism evidence="10 11">
    <name type="scientific">Candidatus Spechtbacteria bacterium RIFCSPLOWO2_12_FULL_38_22</name>
    <dbReference type="NCBI Taxonomy" id="1802165"/>
    <lineage>
        <taxon>Bacteria</taxon>
        <taxon>Candidatus Spechtiibacteriota</taxon>
    </lineage>
</organism>
<dbReference type="PANTHER" id="PTHR30012">
    <property type="entry name" value="GENERAL SECRETION PATHWAY PROTEIN"/>
    <property type="match status" value="1"/>
</dbReference>
<keyword evidence="7 8" id="KW-0472">Membrane</keyword>
<protein>
    <recommendedName>
        <fullName evidence="9">Type II secretion system protein GspF domain-containing protein</fullName>
    </recommendedName>
</protein>
<feature type="transmembrane region" description="Helical" evidence="8">
    <location>
        <begin position="179"/>
        <end position="201"/>
    </location>
</feature>
<name>A0A1G2HIG5_9BACT</name>
<keyword evidence="3" id="KW-1003">Cell membrane</keyword>
<dbReference type="PRINTS" id="PR00812">
    <property type="entry name" value="BCTERIALGSPF"/>
</dbReference>
<evidence type="ECO:0000256" key="1">
    <source>
        <dbReference type="ARBA" id="ARBA00004429"/>
    </source>
</evidence>
<evidence type="ECO:0000256" key="2">
    <source>
        <dbReference type="ARBA" id="ARBA00005745"/>
    </source>
</evidence>
<comment type="caution">
    <text evidence="10">The sequence shown here is derived from an EMBL/GenBank/DDBJ whole genome shotgun (WGS) entry which is preliminary data.</text>
</comment>
<evidence type="ECO:0000256" key="3">
    <source>
        <dbReference type="ARBA" id="ARBA00022475"/>
    </source>
</evidence>
<keyword evidence="5 8" id="KW-0812">Transmembrane</keyword>
<dbReference type="Gene3D" id="1.20.81.30">
    <property type="entry name" value="Type II secretion system (T2SS), domain F"/>
    <property type="match status" value="2"/>
</dbReference>
<dbReference type="Proteomes" id="UP000176770">
    <property type="component" value="Unassembled WGS sequence"/>
</dbReference>
<dbReference type="PANTHER" id="PTHR30012:SF0">
    <property type="entry name" value="TYPE II SECRETION SYSTEM PROTEIN F-RELATED"/>
    <property type="match status" value="1"/>
</dbReference>
<keyword evidence="4" id="KW-0997">Cell inner membrane</keyword>
<evidence type="ECO:0000256" key="4">
    <source>
        <dbReference type="ARBA" id="ARBA00022519"/>
    </source>
</evidence>
<comment type="subcellular location">
    <subcellularLocation>
        <location evidence="1">Cell inner membrane</location>
        <topology evidence="1">Multi-pass membrane protein</topology>
    </subcellularLocation>
</comment>
<feature type="transmembrane region" description="Helical" evidence="8">
    <location>
        <begin position="386"/>
        <end position="407"/>
    </location>
</feature>
<evidence type="ECO:0000256" key="6">
    <source>
        <dbReference type="ARBA" id="ARBA00022989"/>
    </source>
</evidence>
<gene>
    <name evidence="10" type="ORF">A3F94_00405</name>
</gene>
<dbReference type="AlphaFoldDB" id="A0A1G2HIG5"/>
<dbReference type="GO" id="GO:0005886">
    <property type="term" value="C:plasma membrane"/>
    <property type="evidence" value="ECO:0007669"/>
    <property type="project" value="UniProtKB-SubCell"/>
</dbReference>
<feature type="domain" description="Type II secretion system protein GspF" evidence="9">
    <location>
        <begin position="79"/>
        <end position="202"/>
    </location>
</feature>
<accession>A0A1G2HIG5</accession>
<dbReference type="InterPro" id="IPR003004">
    <property type="entry name" value="GspF/PilC"/>
</dbReference>
<evidence type="ECO:0000256" key="7">
    <source>
        <dbReference type="ARBA" id="ARBA00023136"/>
    </source>
</evidence>
<dbReference type="InterPro" id="IPR042094">
    <property type="entry name" value="T2SS_GspF_sf"/>
</dbReference>
<feature type="domain" description="Type II secretion system protein GspF" evidence="9">
    <location>
        <begin position="282"/>
        <end position="405"/>
    </location>
</feature>
<dbReference type="STRING" id="1802165.A3F94_00405"/>
<feature type="transmembrane region" description="Helical" evidence="8">
    <location>
        <begin position="232"/>
        <end position="251"/>
    </location>
</feature>
<evidence type="ECO:0000259" key="9">
    <source>
        <dbReference type="Pfam" id="PF00482"/>
    </source>
</evidence>
<dbReference type="EMBL" id="MHOK01000004">
    <property type="protein sequence ID" value="OGZ62285.1"/>
    <property type="molecule type" value="Genomic_DNA"/>
</dbReference>